<keyword evidence="3" id="KW-0804">Transcription</keyword>
<dbReference type="PRINTS" id="PR00032">
    <property type="entry name" value="HTHARAC"/>
</dbReference>
<dbReference type="SUPFAM" id="SSF51182">
    <property type="entry name" value="RmlC-like cupins"/>
    <property type="match status" value="1"/>
</dbReference>
<dbReference type="InterPro" id="IPR003313">
    <property type="entry name" value="AraC-bd"/>
</dbReference>
<evidence type="ECO:0000256" key="2">
    <source>
        <dbReference type="ARBA" id="ARBA00023125"/>
    </source>
</evidence>
<reference evidence="5" key="2">
    <citation type="submission" date="2021-04" db="EMBL/GenBank/DDBJ databases">
        <authorList>
            <person name="Gilroy R."/>
        </authorList>
    </citation>
    <scope>NUCLEOTIDE SEQUENCE</scope>
    <source>
        <strain evidence="5">ChiBcolR8-3208</strain>
    </source>
</reference>
<name>A0A9D2LWJ9_9FIRM</name>
<dbReference type="InterPro" id="IPR020449">
    <property type="entry name" value="Tscrpt_reg_AraC-type_HTH"/>
</dbReference>
<reference evidence="5" key="1">
    <citation type="journal article" date="2021" name="PeerJ">
        <title>Extensive microbial diversity within the chicken gut microbiome revealed by metagenomics and culture.</title>
        <authorList>
            <person name="Gilroy R."/>
            <person name="Ravi A."/>
            <person name="Getino M."/>
            <person name="Pursley I."/>
            <person name="Horton D.L."/>
            <person name="Alikhan N.F."/>
            <person name="Baker D."/>
            <person name="Gharbi K."/>
            <person name="Hall N."/>
            <person name="Watson M."/>
            <person name="Adriaenssens E.M."/>
            <person name="Foster-Nyarko E."/>
            <person name="Jarju S."/>
            <person name="Secka A."/>
            <person name="Antonio M."/>
            <person name="Oren A."/>
            <person name="Chaudhuri R.R."/>
            <person name="La Ragione R."/>
            <person name="Hildebrand F."/>
            <person name="Pallen M.J."/>
        </authorList>
    </citation>
    <scope>NUCLEOTIDE SEQUENCE</scope>
    <source>
        <strain evidence="5">ChiBcolR8-3208</strain>
    </source>
</reference>
<dbReference type="InterPro" id="IPR011051">
    <property type="entry name" value="RmlC_Cupin_sf"/>
</dbReference>
<dbReference type="SMART" id="SM00342">
    <property type="entry name" value="HTH_ARAC"/>
    <property type="match status" value="1"/>
</dbReference>
<proteinExistence type="predicted"/>
<comment type="caution">
    <text evidence="5">The sequence shown here is derived from an EMBL/GenBank/DDBJ whole genome shotgun (WGS) entry which is preliminary data.</text>
</comment>
<dbReference type="AlphaFoldDB" id="A0A9D2LWJ9"/>
<dbReference type="Pfam" id="PF02311">
    <property type="entry name" value="AraC_binding"/>
    <property type="match status" value="1"/>
</dbReference>
<evidence type="ECO:0000259" key="4">
    <source>
        <dbReference type="PROSITE" id="PS01124"/>
    </source>
</evidence>
<dbReference type="InterPro" id="IPR014710">
    <property type="entry name" value="RmlC-like_jellyroll"/>
</dbReference>
<dbReference type="InterPro" id="IPR009057">
    <property type="entry name" value="Homeodomain-like_sf"/>
</dbReference>
<keyword evidence="2" id="KW-0238">DNA-binding</keyword>
<feature type="domain" description="HTH araC/xylS-type" evidence="4">
    <location>
        <begin position="217"/>
        <end position="314"/>
    </location>
</feature>
<dbReference type="EMBL" id="DWXZ01000012">
    <property type="protein sequence ID" value="HJB36610.1"/>
    <property type="molecule type" value="Genomic_DNA"/>
</dbReference>
<sequence length="324" mass="36454">MREDLMRELRRVTEEEEQLLSGGQVDKSLYTSGGGFLIDSDKLLAKGKLITVRPHTRFAAFPMHTHNYVEIMYMCSGQTIHQIEGRPPLTLRTGELLFLNQHASHAVERAGEEDVGVNFIVLPQFFDVALNLIGTDNVLGKFLLSGLRQSGGEMSCLHFRVAEAPTVQNLVENLVWSLVHPQPNARRINQATMGLLLLQLLNYTEDLEEASGNGAVLAALREIEENYRTADLTRLAAELHVSLPYLSAAVHRATGRTFKELLLEKRLSKAAQLLRETRLTTQDIILAVGYENTSYFYRVFRARFGVTPKDYRKERGGDFLPQAT</sequence>
<dbReference type="Gene3D" id="1.10.10.60">
    <property type="entry name" value="Homeodomain-like"/>
    <property type="match status" value="2"/>
</dbReference>
<protein>
    <submittedName>
        <fullName evidence="5">AraC family transcriptional regulator</fullName>
    </submittedName>
</protein>
<dbReference type="Gene3D" id="2.60.120.10">
    <property type="entry name" value="Jelly Rolls"/>
    <property type="match status" value="1"/>
</dbReference>
<accession>A0A9D2LWJ9</accession>
<organism evidence="5 6">
    <name type="scientific">Candidatus Acutalibacter ornithocaccae</name>
    <dbReference type="NCBI Taxonomy" id="2838416"/>
    <lineage>
        <taxon>Bacteria</taxon>
        <taxon>Bacillati</taxon>
        <taxon>Bacillota</taxon>
        <taxon>Clostridia</taxon>
        <taxon>Eubacteriales</taxon>
        <taxon>Acutalibacteraceae</taxon>
        <taxon>Acutalibacter</taxon>
    </lineage>
</organism>
<dbReference type="GO" id="GO:0043565">
    <property type="term" value="F:sequence-specific DNA binding"/>
    <property type="evidence" value="ECO:0007669"/>
    <property type="project" value="InterPro"/>
</dbReference>
<dbReference type="PROSITE" id="PS01124">
    <property type="entry name" value="HTH_ARAC_FAMILY_2"/>
    <property type="match status" value="1"/>
</dbReference>
<gene>
    <name evidence="5" type="ORF">H9942_00900</name>
</gene>
<evidence type="ECO:0000313" key="6">
    <source>
        <dbReference type="Proteomes" id="UP000824214"/>
    </source>
</evidence>
<dbReference type="GO" id="GO:0003700">
    <property type="term" value="F:DNA-binding transcription factor activity"/>
    <property type="evidence" value="ECO:0007669"/>
    <property type="project" value="InterPro"/>
</dbReference>
<dbReference type="Proteomes" id="UP000824214">
    <property type="component" value="Unassembled WGS sequence"/>
</dbReference>
<evidence type="ECO:0000313" key="5">
    <source>
        <dbReference type="EMBL" id="HJB36610.1"/>
    </source>
</evidence>
<evidence type="ECO:0000256" key="1">
    <source>
        <dbReference type="ARBA" id="ARBA00023015"/>
    </source>
</evidence>
<dbReference type="Pfam" id="PF12833">
    <property type="entry name" value="HTH_18"/>
    <property type="match status" value="1"/>
</dbReference>
<evidence type="ECO:0000256" key="3">
    <source>
        <dbReference type="ARBA" id="ARBA00023163"/>
    </source>
</evidence>
<dbReference type="PANTHER" id="PTHR43280">
    <property type="entry name" value="ARAC-FAMILY TRANSCRIPTIONAL REGULATOR"/>
    <property type="match status" value="1"/>
</dbReference>
<keyword evidence="1" id="KW-0805">Transcription regulation</keyword>
<dbReference type="SUPFAM" id="SSF46689">
    <property type="entry name" value="Homeodomain-like"/>
    <property type="match status" value="1"/>
</dbReference>
<dbReference type="InterPro" id="IPR018060">
    <property type="entry name" value="HTH_AraC"/>
</dbReference>
<dbReference type="PANTHER" id="PTHR43280:SF28">
    <property type="entry name" value="HTH-TYPE TRANSCRIPTIONAL ACTIVATOR RHAS"/>
    <property type="match status" value="1"/>
</dbReference>